<feature type="signal peptide" evidence="8">
    <location>
        <begin position="1"/>
        <end position="26"/>
    </location>
</feature>
<reference evidence="9" key="1">
    <citation type="submission" date="2020-07" db="EMBL/GenBank/DDBJ databases">
        <title>The High-quality genome of the commercially important snow crab, Chionoecetes opilio.</title>
        <authorList>
            <person name="Jeong J.-H."/>
            <person name="Ryu S."/>
        </authorList>
    </citation>
    <scope>NUCLEOTIDE SEQUENCE</scope>
    <source>
        <strain evidence="9">MADBK_172401_WGS</strain>
        <tissue evidence="9">Digestive gland</tissue>
    </source>
</reference>
<evidence type="ECO:0000256" key="5">
    <source>
        <dbReference type="ARBA" id="ARBA00022801"/>
    </source>
</evidence>
<feature type="disulfide bond" evidence="7">
    <location>
        <begin position="33"/>
        <end position="120"/>
    </location>
</feature>
<organism evidence="9 10">
    <name type="scientific">Chionoecetes opilio</name>
    <name type="common">Atlantic snow crab</name>
    <name type="synonym">Cancer opilio</name>
    <dbReference type="NCBI Taxonomy" id="41210"/>
    <lineage>
        <taxon>Eukaryota</taxon>
        <taxon>Metazoa</taxon>
        <taxon>Ecdysozoa</taxon>
        <taxon>Arthropoda</taxon>
        <taxon>Crustacea</taxon>
        <taxon>Multicrustacea</taxon>
        <taxon>Malacostraca</taxon>
        <taxon>Eumalacostraca</taxon>
        <taxon>Eucarida</taxon>
        <taxon>Decapoda</taxon>
        <taxon>Pleocyemata</taxon>
        <taxon>Brachyura</taxon>
        <taxon>Eubrachyura</taxon>
        <taxon>Majoidea</taxon>
        <taxon>Majidae</taxon>
        <taxon>Chionoecetes</taxon>
    </lineage>
</organism>
<proteinExistence type="predicted"/>
<evidence type="ECO:0000256" key="8">
    <source>
        <dbReference type="SAM" id="SignalP"/>
    </source>
</evidence>
<evidence type="ECO:0000256" key="2">
    <source>
        <dbReference type="ARBA" id="ARBA00012732"/>
    </source>
</evidence>
<evidence type="ECO:0000256" key="3">
    <source>
        <dbReference type="ARBA" id="ARBA00022529"/>
    </source>
</evidence>
<dbReference type="FunFam" id="1.10.530.10:FF:000019">
    <property type="entry name" value="lysozyme"/>
    <property type="match status" value="1"/>
</dbReference>
<dbReference type="OrthoDB" id="6337871at2759"/>
<feature type="chain" id="PRO_5035291630" description="lysozyme" evidence="8">
    <location>
        <begin position="27"/>
        <end position="157"/>
    </location>
</feature>
<dbReference type="Pfam" id="PF05497">
    <property type="entry name" value="Destabilase"/>
    <property type="match status" value="1"/>
</dbReference>
<sequence>MSPLQRILVSVTVALVLAMLYGKAQGAEMDPNCLGCMCEASSNCNASTLCHTSSTYFCGPFHLTWAYWADAGKPVLQHDNPDRKGAFENCANDLYCAAETVKQYMRLFATDCDGDGVHSCKDYVRIHKLGKSACTVPIPRGDFLTKFETCAHRLNVF</sequence>
<evidence type="ECO:0000256" key="4">
    <source>
        <dbReference type="ARBA" id="ARBA00022638"/>
    </source>
</evidence>
<name>A0A8J4YP41_CHIOP</name>
<dbReference type="GO" id="GO:0042742">
    <property type="term" value="P:defense response to bacterium"/>
    <property type="evidence" value="ECO:0007669"/>
    <property type="project" value="UniProtKB-KW"/>
</dbReference>
<dbReference type="InterPro" id="IPR023346">
    <property type="entry name" value="Lysozyme-like_dom_sf"/>
</dbReference>
<evidence type="ECO:0000256" key="6">
    <source>
        <dbReference type="ARBA" id="ARBA00023295"/>
    </source>
</evidence>
<keyword evidence="3" id="KW-0929">Antimicrobial</keyword>
<dbReference type="SUPFAM" id="SSF53955">
    <property type="entry name" value="Lysozyme-like"/>
    <property type="match status" value="1"/>
</dbReference>
<dbReference type="Proteomes" id="UP000770661">
    <property type="component" value="Unassembled WGS sequence"/>
</dbReference>
<keyword evidence="10" id="KW-1185">Reference proteome</keyword>
<dbReference type="AlphaFoldDB" id="A0A8J4YP41"/>
<comment type="catalytic activity">
    <reaction evidence="1">
        <text>Hydrolysis of (1-&gt;4)-beta-linkages between N-acetylmuramic acid and N-acetyl-D-glucosamine residues in a peptidoglycan and between N-acetyl-D-glucosamine residues in chitodextrins.</text>
        <dbReference type="EC" id="3.2.1.17"/>
    </reaction>
</comment>
<evidence type="ECO:0000256" key="7">
    <source>
        <dbReference type="PIRSR" id="PIRSR608597-3"/>
    </source>
</evidence>
<keyword evidence="7" id="KW-1015">Disulfide bond</keyword>
<accession>A0A8J4YP41</accession>
<comment type="caution">
    <text evidence="9">The sequence shown here is derived from an EMBL/GenBank/DDBJ whole genome shotgun (WGS) entry which is preliminary data.</text>
</comment>
<dbReference type="PROSITE" id="PS51909">
    <property type="entry name" value="LYSOZYME_I"/>
    <property type="match status" value="1"/>
</dbReference>
<gene>
    <name evidence="9" type="primary">lysoz</name>
    <name evidence="9" type="ORF">GWK47_034355</name>
</gene>
<dbReference type="PANTHER" id="PTHR11195">
    <property type="entry name" value="DESTABILASE-RELATED"/>
    <property type="match status" value="1"/>
</dbReference>
<feature type="disulfide bond" evidence="7">
    <location>
        <begin position="90"/>
        <end position="96"/>
    </location>
</feature>
<evidence type="ECO:0000313" key="10">
    <source>
        <dbReference type="Proteomes" id="UP000770661"/>
    </source>
</evidence>
<evidence type="ECO:0000313" key="9">
    <source>
        <dbReference type="EMBL" id="KAG0727586.1"/>
    </source>
</evidence>
<dbReference type="GO" id="GO:0003796">
    <property type="term" value="F:lysozyme activity"/>
    <property type="evidence" value="ECO:0007669"/>
    <property type="project" value="UniProtKB-EC"/>
</dbReference>
<keyword evidence="6" id="KW-0326">Glycosidase</keyword>
<dbReference type="EMBL" id="JACEEZ010003193">
    <property type="protein sequence ID" value="KAG0727586.1"/>
    <property type="molecule type" value="Genomic_DNA"/>
</dbReference>
<dbReference type="GO" id="GO:0031640">
    <property type="term" value="P:killing of cells of another organism"/>
    <property type="evidence" value="ECO:0007669"/>
    <property type="project" value="UniProtKB-KW"/>
</dbReference>
<feature type="disulfide bond" evidence="7">
    <location>
        <begin position="38"/>
        <end position="44"/>
    </location>
</feature>
<evidence type="ECO:0000256" key="1">
    <source>
        <dbReference type="ARBA" id="ARBA00000632"/>
    </source>
</evidence>
<dbReference type="Gene3D" id="1.10.530.10">
    <property type="match status" value="1"/>
</dbReference>
<keyword evidence="4" id="KW-0081">Bacteriolytic enzyme</keyword>
<keyword evidence="8" id="KW-0732">Signal</keyword>
<dbReference type="EC" id="3.2.1.17" evidence="2"/>
<dbReference type="InterPro" id="IPR008597">
    <property type="entry name" value="Invert_lysozyme"/>
</dbReference>
<protein>
    <recommendedName>
        <fullName evidence="2">lysozyme</fullName>
        <ecNumber evidence="2">3.2.1.17</ecNumber>
    </recommendedName>
</protein>
<dbReference type="CDD" id="cd16890">
    <property type="entry name" value="lyz_i"/>
    <property type="match status" value="1"/>
</dbReference>
<keyword evidence="5" id="KW-0378">Hydrolase</keyword>
<dbReference type="PANTHER" id="PTHR11195:SF22">
    <property type="entry name" value="LYSOZYME"/>
    <property type="match status" value="1"/>
</dbReference>